<organism evidence="2 3">
    <name type="scientific">Candidatus Synchoanobacter obligatus</name>
    <dbReference type="NCBI Taxonomy" id="2919597"/>
    <lineage>
        <taxon>Bacteria</taxon>
        <taxon>Pseudomonadati</taxon>
        <taxon>Pseudomonadota</taxon>
        <taxon>Gammaproteobacteria</taxon>
        <taxon>Candidatus Comchoanobacterales</taxon>
        <taxon>Candidatus Comchoanobacteraceae</taxon>
        <taxon>Candidatus Synchoanobacter</taxon>
    </lineage>
</organism>
<keyword evidence="3" id="KW-1185">Reference proteome</keyword>
<dbReference type="GO" id="GO:0008168">
    <property type="term" value="F:methyltransferase activity"/>
    <property type="evidence" value="ECO:0007669"/>
    <property type="project" value="UniProtKB-KW"/>
</dbReference>
<feature type="domain" description="Methyltransferase type 11" evidence="1">
    <location>
        <begin position="75"/>
        <end position="121"/>
    </location>
</feature>
<protein>
    <submittedName>
        <fullName evidence="2">Class I SAM-dependent methyltransferase</fullName>
    </submittedName>
</protein>
<dbReference type="Proteomes" id="UP001320768">
    <property type="component" value="Unassembled WGS sequence"/>
</dbReference>
<dbReference type="RefSeq" id="WP_258569574.1">
    <property type="nucleotide sequence ID" value="NZ_JAKUDN010000002.1"/>
</dbReference>
<keyword evidence="2" id="KW-0489">Methyltransferase</keyword>
<evidence type="ECO:0000313" key="2">
    <source>
        <dbReference type="EMBL" id="MCP8352469.1"/>
    </source>
</evidence>
<dbReference type="Gene3D" id="3.40.50.150">
    <property type="entry name" value="Vaccinia Virus protein VP39"/>
    <property type="match status" value="1"/>
</dbReference>
<dbReference type="EMBL" id="JAKUDN010000002">
    <property type="protein sequence ID" value="MCP8352469.1"/>
    <property type="molecule type" value="Genomic_DNA"/>
</dbReference>
<accession>A0ABT1L5L1</accession>
<evidence type="ECO:0000259" key="1">
    <source>
        <dbReference type="Pfam" id="PF08241"/>
    </source>
</evidence>
<comment type="caution">
    <text evidence="2">The sequence shown here is derived from an EMBL/GenBank/DDBJ whole genome shotgun (WGS) entry which is preliminary data.</text>
</comment>
<dbReference type="GO" id="GO:0032259">
    <property type="term" value="P:methylation"/>
    <property type="evidence" value="ECO:0007669"/>
    <property type="project" value="UniProtKB-KW"/>
</dbReference>
<dbReference type="Pfam" id="PF08241">
    <property type="entry name" value="Methyltransf_11"/>
    <property type="match status" value="1"/>
</dbReference>
<dbReference type="InterPro" id="IPR013216">
    <property type="entry name" value="Methyltransf_11"/>
</dbReference>
<dbReference type="SUPFAM" id="SSF53335">
    <property type="entry name" value="S-adenosyl-L-methionine-dependent methyltransferases"/>
    <property type="match status" value="1"/>
</dbReference>
<evidence type="ECO:0000313" key="3">
    <source>
        <dbReference type="Proteomes" id="UP001320768"/>
    </source>
</evidence>
<gene>
    <name evidence="2" type="ORF">MKS91_04105</name>
</gene>
<name>A0ABT1L5L1_9GAMM</name>
<dbReference type="InterPro" id="IPR029063">
    <property type="entry name" value="SAM-dependent_MTases_sf"/>
</dbReference>
<sequence>MSIYADFRDWQSQATGDAIHANSKAYVDKMLQSHKPGLVVQLEGRPLLDHYPDTVDYYHVSEDAVVEAHGYTVEAEQAFMPFPDQSVELLLVAHALELYQNMPALCCEFERVLAPKGSIIVTTLVSSWIGGSIPATYHPLGGLKVAPRTLRRIKLCLARVGLEVVSEFSLMSDPNAVMMGDRVRETIVSPIGLEVVRAKPVWSGMVGVAK</sequence>
<reference evidence="2 3" key="1">
    <citation type="journal article" date="2022" name="Nat. Microbiol.">
        <title>The microbiome of a bacterivorous marine choanoflagellate contains a resource-demanding obligate bacterial associate.</title>
        <authorList>
            <person name="Needham D.M."/>
            <person name="Poirier C."/>
            <person name="Bachy C."/>
            <person name="George E.E."/>
            <person name="Wilken S."/>
            <person name="Yung C.C.M."/>
            <person name="Limardo A.J."/>
            <person name="Morando M."/>
            <person name="Sudek L."/>
            <person name="Malmstrom R.R."/>
            <person name="Keeling P.J."/>
            <person name="Santoro A.E."/>
            <person name="Worden A.Z."/>
        </authorList>
    </citation>
    <scope>NUCLEOTIDE SEQUENCE [LARGE SCALE GENOMIC DNA]</scope>
    <source>
        <strain evidence="2 3">Comchoano-2</strain>
    </source>
</reference>
<proteinExistence type="predicted"/>
<keyword evidence="2" id="KW-0808">Transferase</keyword>